<proteinExistence type="predicted"/>
<name>A0A1V2EW10_9SPHN</name>
<evidence type="ECO:0000313" key="2">
    <source>
        <dbReference type="Proteomes" id="UP000188729"/>
    </source>
</evidence>
<dbReference type="OrthoDB" id="8194627at2"/>
<dbReference type="EMBL" id="MPSB01000003">
    <property type="protein sequence ID" value="ONF96723.1"/>
    <property type="molecule type" value="Genomic_DNA"/>
</dbReference>
<dbReference type="RefSeq" id="WP_076743706.1">
    <property type="nucleotide sequence ID" value="NZ_MPSB01000003.1"/>
</dbReference>
<reference evidence="1 2" key="1">
    <citation type="submission" date="2016-11" db="EMBL/GenBank/DDBJ databases">
        <title>Genome sequence of Sphingomonas jeddahensis G39.</title>
        <authorList>
            <person name="Poehlein A."/>
            <person name="Wuebbeler J.H."/>
            <person name="Steinbuechel A."/>
            <person name="Daniel R."/>
        </authorList>
    </citation>
    <scope>NUCLEOTIDE SEQUENCE [LARGE SCALE GENOMIC DNA]</scope>
    <source>
        <strain evidence="1 2">G39</strain>
    </source>
</reference>
<comment type="caution">
    <text evidence="1">The sequence shown here is derived from an EMBL/GenBank/DDBJ whole genome shotgun (WGS) entry which is preliminary data.</text>
</comment>
<sequence length="360" mass="38776">MLVDSPHAPGPSAADAAALFARAAAAERRAEVRLATAIDDFFLVEDDRLDDRTRAALGAMLSRAVRGIARELAGHAARHVAGGFESAGEAPALLGRLLDAGVLRDRALMDELLGQVRQNLLGDALIANRAPGSQPMLLPRLTASRDGVTSAAATAYLLAENRRRSSEAGCHGELSSHSHRHLVWWIAAALRQPDMADPTRQTEIDRALVAGAERSLAAHDDQDRLEAIALRLAAALDPRPAETADLLVQSVDEGLSTLFIGLVAHMASIDFREARALVLDPDGDRLWLALRARGFDRATIARIGLALSDADPRRDIDAFADMLDTIAAIPPETARTALEPLSLHPEFRAAIRAFDRKERR</sequence>
<evidence type="ECO:0008006" key="3">
    <source>
        <dbReference type="Google" id="ProtNLM"/>
    </source>
</evidence>
<dbReference type="STRING" id="1915074.SPHI_09170"/>
<dbReference type="Proteomes" id="UP000188729">
    <property type="component" value="Unassembled WGS sequence"/>
</dbReference>
<dbReference type="Pfam" id="PF10098">
    <property type="entry name" value="DUF2336"/>
    <property type="match status" value="1"/>
</dbReference>
<evidence type="ECO:0000313" key="1">
    <source>
        <dbReference type="EMBL" id="ONF96723.1"/>
    </source>
</evidence>
<accession>A0A1V2EW10</accession>
<protein>
    <recommendedName>
        <fullName evidence="3">DUF2336 domain-containing protein</fullName>
    </recommendedName>
</protein>
<dbReference type="InterPro" id="IPR019285">
    <property type="entry name" value="DUF2336"/>
</dbReference>
<organism evidence="1 2">
    <name type="scientific">Sphingomonas jeddahensis</name>
    <dbReference type="NCBI Taxonomy" id="1915074"/>
    <lineage>
        <taxon>Bacteria</taxon>
        <taxon>Pseudomonadati</taxon>
        <taxon>Pseudomonadota</taxon>
        <taxon>Alphaproteobacteria</taxon>
        <taxon>Sphingomonadales</taxon>
        <taxon>Sphingomonadaceae</taxon>
        <taxon>Sphingomonas</taxon>
    </lineage>
</organism>
<gene>
    <name evidence="1" type="ORF">SPHI_09170</name>
</gene>
<dbReference type="AlphaFoldDB" id="A0A1V2EW10"/>
<keyword evidence="2" id="KW-1185">Reference proteome</keyword>